<dbReference type="Proteomes" id="UP000254230">
    <property type="component" value="Unassembled WGS sequence"/>
</dbReference>
<organism evidence="2 4">
    <name type="scientific">Legionella quateirensis</name>
    <dbReference type="NCBI Taxonomy" id="45072"/>
    <lineage>
        <taxon>Bacteria</taxon>
        <taxon>Pseudomonadati</taxon>
        <taxon>Pseudomonadota</taxon>
        <taxon>Gammaproteobacteria</taxon>
        <taxon>Legionellales</taxon>
        <taxon>Legionellaceae</taxon>
        <taxon>Legionella</taxon>
    </lineage>
</organism>
<sequence>MIPDLNNLLNYKNDRLITRYNRDFPQSKMDADDALTELMKFIWLCHKHQSDRTYYPYQSSFNFNCVIHAEMNDIDNMWHTFLLFTRDYHKFCQDYLDGSFFHHEPMDNKDNVILEDYELELSRYLSYIYDHLGESTLIKWFNP</sequence>
<evidence type="ECO:0000313" key="2">
    <source>
        <dbReference type="EMBL" id="STY16265.1"/>
    </source>
</evidence>
<name>A0A378KNZ9_9GAMM</name>
<accession>A0A378KNZ9</accession>
<evidence type="ECO:0000313" key="4">
    <source>
        <dbReference type="Proteomes" id="UP000254230"/>
    </source>
</evidence>
<reference evidence="1 3" key="1">
    <citation type="submission" date="2015-11" db="EMBL/GenBank/DDBJ databases">
        <title>Genomic analysis of 38 Legionella species identifies large and diverse effector repertoires.</title>
        <authorList>
            <person name="Burstein D."/>
            <person name="Amaro F."/>
            <person name="Zusman T."/>
            <person name="Lifshitz Z."/>
            <person name="Cohen O."/>
            <person name="Gilbert J.A."/>
            <person name="Pupko T."/>
            <person name="Shuman H.A."/>
            <person name="Segal G."/>
        </authorList>
    </citation>
    <scope>NUCLEOTIDE SEQUENCE [LARGE SCALE GENOMIC DNA]</scope>
    <source>
        <strain evidence="1 3">ATCC 49507</strain>
    </source>
</reference>
<evidence type="ECO:0000313" key="3">
    <source>
        <dbReference type="Proteomes" id="UP000054639"/>
    </source>
</evidence>
<dbReference type="Proteomes" id="UP000054639">
    <property type="component" value="Unassembled WGS sequence"/>
</dbReference>
<keyword evidence="3" id="KW-1185">Reference proteome</keyword>
<dbReference type="EMBL" id="LNYR01000038">
    <property type="protein sequence ID" value="KTD44807.1"/>
    <property type="molecule type" value="Genomic_DNA"/>
</dbReference>
<protein>
    <submittedName>
        <fullName evidence="2">Uncharacterized conserved protein</fullName>
    </submittedName>
</protein>
<gene>
    <name evidence="1" type="ORF">Lqua_2642</name>
    <name evidence="2" type="ORF">NCTC12376_00045</name>
</gene>
<dbReference type="EMBL" id="UGOW01000001">
    <property type="protein sequence ID" value="STY16265.1"/>
    <property type="molecule type" value="Genomic_DNA"/>
</dbReference>
<dbReference type="RefSeq" id="WP_115148647.1">
    <property type="nucleotide sequence ID" value="NZ_CAAAIL010000002.1"/>
</dbReference>
<dbReference type="OrthoDB" id="278697at2"/>
<evidence type="ECO:0000313" key="1">
    <source>
        <dbReference type="EMBL" id="KTD44807.1"/>
    </source>
</evidence>
<reference evidence="2 4" key="2">
    <citation type="submission" date="2018-06" db="EMBL/GenBank/DDBJ databases">
        <authorList>
            <consortium name="Pathogen Informatics"/>
            <person name="Doyle S."/>
        </authorList>
    </citation>
    <scope>NUCLEOTIDE SEQUENCE [LARGE SCALE GENOMIC DNA]</scope>
    <source>
        <strain evidence="2 4">NCTC12376</strain>
    </source>
</reference>
<proteinExistence type="predicted"/>
<dbReference type="AlphaFoldDB" id="A0A378KNZ9"/>